<feature type="active site" description="Proton acceptor" evidence="6">
    <location>
        <position position="289"/>
    </location>
</feature>
<dbReference type="AlphaFoldDB" id="A0A5J4Z6X2"/>
<name>A0A5J4Z6X2_PORPP</name>
<dbReference type="InterPro" id="IPR000262">
    <property type="entry name" value="FMN-dep_DH"/>
</dbReference>
<feature type="binding site" evidence="7">
    <location>
        <position position="52"/>
    </location>
    <ligand>
        <name>glyoxylate</name>
        <dbReference type="ChEBI" id="CHEBI:36655"/>
    </ligand>
</feature>
<dbReference type="FunFam" id="3.20.20.70:FF:000204">
    <property type="entry name" value="Peroxisomal (S)-2-hydroxy-acid oxidase GLO4"/>
    <property type="match status" value="1"/>
</dbReference>
<dbReference type="GO" id="GO:0006952">
    <property type="term" value="P:defense response"/>
    <property type="evidence" value="ECO:0007669"/>
    <property type="project" value="UniProtKB-ARBA"/>
</dbReference>
<accession>A0A5J4Z6X2</accession>
<feature type="binding site" evidence="7">
    <location>
        <position position="292"/>
    </location>
    <ligand>
        <name>glyoxylate</name>
        <dbReference type="ChEBI" id="CHEBI:36655"/>
    </ligand>
</feature>
<evidence type="ECO:0000256" key="6">
    <source>
        <dbReference type="PIRSR" id="PIRSR000138-1"/>
    </source>
</evidence>
<organism evidence="9 10">
    <name type="scientific">Porphyridium purpureum</name>
    <name type="common">Red alga</name>
    <name type="synonym">Porphyridium cruentum</name>
    <dbReference type="NCBI Taxonomy" id="35688"/>
    <lineage>
        <taxon>Eukaryota</taxon>
        <taxon>Rhodophyta</taxon>
        <taxon>Bangiophyceae</taxon>
        <taxon>Porphyridiales</taxon>
        <taxon>Porphyridiaceae</taxon>
        <taxon>Porphyridium</taxon>
    </lineage>
</organism>
<feature type="binding site" evidence="7">
    <location>
        <position position="134"/>
    </location>
    <ligand>
        <name>FMN</name>
        <dbReference type="ChEBI" id="CHEBI:58210"/>
    </ligand>
</feature>
<dbReference type="InterPro" id="IPR037396">
    <property type="entry name" value="FMN_HAD"/>
</dbReference>
<evidence type="ECO:0000256" key="5">
    <source>
        <dbReference type="ARBA" id="ARBA00024042"/>
    </source>
</evidence>
<evidence type="ECO:0000256" key="7">
    <source>
        <dbReference type="PIRSR" id="PIRSR000138-2"/>
    </source>
</evidence>
<evidence type="ECO:0000259" key="8">
    <source>
        <dbReference type="PROSITE" id="PS51349"/>
    </source>
</evidence>
<sequence>MVGTMVSQAEARSLTTYRTVDPPTLVGSAVPVNVYEYHALAKAKLPAMVYGYYASGADDMQTLKDNEEGFKRLRFRPRVLIDVTKQDLTAVIMGTATSFPMVLAPTAMQRMAHPEGELATARAAAAQGVIMGLSSWSTTALEDVEAEAPGSPKWFQLYVYKDRAITLELVRRAERQGFLAIALTVDTPRLGRREADIRNSFSLPPHLTMANFAAIDPSREQGKMTGPGAKGSGLASYVASLIDQSLSWKDIQWLKENSKMPILAKGIETAEDAVLAMEAGCAGIIVSNHGARQLDGVVSTIDALEEVVQAVRGRIPVFVDSGVRRGTDIVKALALGASGACIGRPYVWGLAVAGQQGVEHVIQMLRNEFALAMALCGCVKVSDIKRDMVIRDVYAPYDVQAQLKSKM</sequence>
<feature type="binding site" evidence="7">
    <location>
        <position position="287"/>
    </location>
    <ligand>
        <name>FMN</name>
        <dbReference type="ChEBI" id="CHEBI:58210"/>
    </ligand>
</feature>
<dbReference type="GO" id="GO:0010181">
    <property type="term" value="F:FMN binding"/>
    <property type="evidence" value="ECO:0007669"/>
    <property type="project" value="InterPro"/>
</dbReference>
<comment type="cofactor">
    <cofactor evidence="1">
        <name>FMN</name>
        <dbReference type="ChEBI" id="CHEBI:58210"/>
    </cofactor>
</comment>
<dbReference type="PANTHER" id="PTHR10578">
    <property type="entry name" value="S -2-HYDROXY-ACID OXIDASE-RELATED"/>
    <property type="match status" value="1"/>
</dbReference>
<dbReference type="OMA" id="RIWFRPK"/>
<feature type="domain" description="FMN hydroxy acid dehydrogenase" evidence="8">
    <location>
        <begin position="26"/>
        <end position="394"/>
    </location>
</feature>
<comment type="similarity">
    <text evidence="5">Belongs to the FMN-dependent alpha-hydroxy acid dehydrogenase family.</text>
</comment>
<dbReference type="InterPro" id="IPR013785">
    <property type="entry name" value="Aldolase_TIM"/>
</dbReference>
<dbReference type="Gene3D" id="3.20.20.70">
    <property type="entry name" value="Aldolase class I"/>
    <property type="match status" value="1"/>
</dbReference>
<dbReference type="GO" id="GO:0005737">
    <property type="term" value="C:cytoplasm"/>
    <property type="evidence" value="ECO:0007669"/>
    <property type="project" value="UniProtKB-ARBA"/>
</dbReference>
<dbReference type="CDD" id="cd02809">
    <property type="entry name" value="alpha_hydroxyacid_oxid_FMN"/>
    <property type="match status" value="1"/>
</dbReference>
<feature type="binding site" evidence="7">
    <location>
        <begin position="320"/>
        <end position="324"/>
    </location>
    <ligand>
        <name>FMN</name>
        <dbReference type="ChEBI" id="CHEBI:58210"/>
    </ligand>
</feature>
<dbReference type="PROSITE" id="PS51349">
    <property type="entry name" value="FMN_HYDROXY_ACID_DH_2"/>
    <property type="match status" value="1"/>
</dbReference>
<dbReference type="PIRSF" id="PIRSF000138">
    <property type="entry name" value="Al-hdrx_acd_dh"/>
    <property type="match status" value="1"/>
</dbReference>
<feature type="binding site" evidence="7">
    <location>
        <position position="265"/>
    </location>
    <ligand>
        <name>FMN</name>
        <dbReference type="ChEBI" id="CHEBI:58210"/>
    </ligand>
</feature>
<evidence type="ECO:0000313" key="9">
    <source>
        <dbReference type="EMBL" id="KAA8499476.1"/>
    </source>
</evidence>
<dbReference type="PANTHER" id="PTHR10578:SF107">
    <property type="entry name" value="2-HYDROXYACID OXIDASE 1"/>
    <property type="match status" value="1"/>
</dbReference>
<feature type="binding site" evidence="7">
    <location>
        <position position="193"/>
    </location>
    <ligand>
        <name>glyoxylate</name>
        <dbReference type="ChEBI" id="CHEBI:36655"/>
    </ligand>
</feature>
<dbReference type="Proteomes" id="UP000324585">
    <property type="component" value="Unassembled WGS sequence"/>
</dbReference>
<dbReference type="OrthoDB" id="25826at2759"/>
<dbReference type="GO" id="GO:0050665">
    <property type="term" value="P:hydrogen peroxide biosynthetic process"/>
    <property type="evidence" value="ECO:0007669"/>
    <property type="project" value="UniProtKB-ARBA"/>
</dbReference>
<evidence type="ECO:0000256" key="1">
    <source>
        <dbReference type="ARBA" id="ARBA00001917"/>
    </source>
</evidence>
<keyword evidence="4" id="KW-0560">Oxidoreductase</keyword>
<gene>
    <name evidence="9" type="ORF">FVE85_7061</name>
</gene>
<keyword evidence="2 7" id="KW-0285">Flavoprotein</keyword>
<protein>
    <submittedName>
        <fullName evidence="9">Peroxisomal (S)-2-hydroxy-acid oxidase GLO3</fullName>
    </submittedName>
</protein>
<feature type="binding site" evidence="7">
    <location>
        <position position="289"/>
    </location>
    <ligand>
        <name>glyoxylate</name>
        <dbReference type="ChEBI" id="CHEBI:36655"/>
    </ligand>
</feature>
<dbReference type="GO" id="GO:0051707">
    <property type="term" value="P:response to other organism"/>
    <property type="evidence" value="ECO:0007669"/>
    <property type="project" value="UniProtKB-ARBA"/>
</dbReference>
<feature type="binding site" evidence="7">
    <location>
        <begin position="105"/>
        <end position="107"/>
    </location>
    <ligand>
        <name>FMN</name>
        <dbReference type="ChEBI" id="CHEBI:58210"/>
    </ligand>
</feature>
<feature type="binding site" evidence="7">
    <location>
        <position position="184"/>
    </location>
    <ligand>
        <name>FMN</name>
        <dbReference type="ChEBI" id="CHEBI:58210"/>
    </ligand>
</feature>
<proteinExistence type="inferred from homology"/>
<feature type="binding site" evidence="7">
    <location>
        <position position="158"/>
    </location>
    <ligand>
        <name>FMN</name>
        <dbReference type="ChEBI" id="CHEBI:58210"/>
    </ligand>
</feature>
<comment type="caution">
    <text evidence="9">The sequence shown here is derived from an EMBL/GenBank/DDBJ whole genome shotgun (WGS) entry which is preliminary data.</text>
</comment>
<feature type="binding site" evidence="7">
    <location>
        <begin position="343"/>
        <end position="344"/>
    </location>
    <ligand>
        <name>FMN</name>
        <dbReference type="ChEBI" id="CHEBI:58210"/>
    </ligand>
</feature>
<feature type="binding site" evidence="7">
    <location>
        <position position="156"/>
    </location>
    <ligand>
        <name>FMN</name>
        <dbReference type="ChEBI" id="CHEBI:58210"/>
    </ligand>
</feature>
<evidence type="ECO:0000256" key="3">
    <source>
        <dbReference type="ARBA" id="ARBA00022643"/>
    </source>
</evidence>
<dbReference type="PROSITE" id="PS00557">
    <property type="entry name" value="FMN_HYDROXY_ACID_DH_1"/>
    <property type="match status" value="1"/>
</dbReference>
<dbReference type="Pfam" id="PF01070">
    <property type="entry name" value="FMN_dh"/>
    <property type="match status" value="1"/>
</dbReference>
<dbReference type="InterPro" id="IPR008259">
    <property type="entry name" value="FMN_hydac_DH_AS"/>
</dbReference>
<reference evidence="10" key="1">
    <citation type="journal article" date="2019" name="Nat. Commun.">
        <title>Expansion of phycobilisome linker gene families in mesophilic red algae.</title>
        <authorList>
            <person name="Lee J."/>
            <person name="Kim D."/>
            <person name="Bhattacharya D."/>
            <person name="Yoon H.S."/>
        </authorList>
    </citation>
    <scope>NUCLEOTIDE SEQUENCE [LARGE SCALE GENOMIC DNA]</scope>
    <source>
        <strain evidence="10">CCMP 1328</strain>
    </source>
</reference>
<evidence type="ECO:0000256" key="4">
    <source>
        <dbReference type="ARBA" id="ARBA00023002"/>
    </source>
</evidence>
<keyword evidence="10" id="KW-1185">Reference proteome</keyword>
<dbReference type="EMBL" id="VRMN01000001">
    <property type="protein sequence ID" value="KAA8499476.1"/>
    <property type="molecule type" value="Genomic_DNA"/>
</dbReference>
<dbReference type="GO" id="GO:0016491">
    <property type="term" value="F:oxidoreductase activity"/>
    <property type="evidence" value="ECO:0007669"/>
    <property type="project" value="UniProtKB-KW"/>
</dbReference>
<dbReference type="SUPFAM" id="SSF51395">
    <property type="entry name" value="FMN-linked oxidoreductases"/>
    <property type="match status" value="1"/>
</dbReference>
<evidence type="ECO:0000313" key="10">
    <source>
        <dbReference type="Proteomes" id="UP000324585"/>
    </source>
</evidence>
<keyword evidence="3 7" id="KW-0288">FMN</keyword>
<dbReference type="InterPro" id="IPR012133">
    <property type="entry name" value="Alpha-hydoxy_acid_DH_FMN"/>
</dbReference>
<evidence type="ECO:0000256" key="2">
    <source>
        <dbReference type="ARBA" id="ARBA00022630"/>
    </source>
</evidence>